<sequence>MTIRKLAVIATATIGATIGLAGIAHADDEIDFRSPSGDILCSMTRGHDINDQARYGKGAVACQVLNHTYPQPPLEDCPVAGREYDLDQGSRPSLGCQGGVIVDPPPPTLDYGQTRSVGTITCDVEPSGVTCTDSSTGHFLRLSRDSYQLG</sequence>
<organism evidence="2 3">
    <name type="scientific">Mycobacterium szulgai</name>
    <dbReference type="NCBI Taxonomy" id="1787"/>
    <lineage>
        <taxon>Bacteria</taxon>
        <taxon>Bacillati</taxon>
        <taxon>Actinomycetota</taxon>
        <taxon>Actinomycetes</taxon>
        <taxon>Mycobacteriales</taxon>
        <taxon>Mycobacteriaceae</taxon>
        <taxon>Mycobacterium</taxon>
    </lineage>
</organism>
<evidence type="ECO:0000313" key="2">
    <source>
        <dbReference type="EMBL" id="ORX01284.1"/>
    </source>
</evidence>
<proteinExistence type="predicted"/>
<accession>A0A1X2EGG3</accession>
<gene>
    <name evidence="2" type="ORF">AWC27_01790</name>
</gene>
<evidence type="ECO:0000313" key="3">
    <source>
        <dbReference type="Proteomes" id="UP000193317"/>
    </source>
</evidence>
<evidence type="ECO:0008006" key="4">
    <source>
        <dbReference type="Google" id="ProtNLM"/>
    </source>
</evidence>
<dbReference type="AlphaFoldDB" id="A0A1X2EGG3"/>
<feature type="signal peptide" evidence="1">
    <location>
        <begin position="1"/>
        <end position="26"/>
    </location>
</feature>
<keyword evidence="3" id="KW-1185">Reference proteome</keyword>
<protein>
    <recommendedName>
        <fullName evidence="4">Secreted protein</fullName>
    </recommendedName>
</protein>
<comment type="caution">
    <text evidence="2">The sequence shown here is derived from an EMBL/GenBank/DDBJ whole genome shotgun (WGS) entry which is preliminary data.</text>
</comment>
<evidence type="ECO:0000256" key="1">
    <source>
        <dbReference type="SAM" id="SignalP"/>
    </source>
</evidence>
<dbReference type="Proteomes" id="UP000193317">
    <property type="component" value="Unassembled WGS sequence"/>
</dbReference>
<keyword evidence="1" id="KW-0732">Signal</keyword>
<dbReference type="Pfam" id="PF20341">
    <property type="entry name" value="DUF6636"/>
    <property type="match status" value="1"/>
</dbReference>
<dbReference type="InterPro" id="IPR046576">
    <property type="entry name" value="DUF6636"/>
</dbReference>
<reference evidence="2 3" key="1">
    <citation type="submission" date="2016-01" db="EMBL/GenBank/DDBJ databases">
        <title>The new phylogeny of the genus Mycobacterium.</title>
        <authorList>
            <person name="Tarcisio F."/>
            <person name="Conor M."/>
            <person name="Antonella G."/>
            <person name="Elisabetta G."/>
            <person name="Giulia F.S."/>
            <person name="Sara T."/>
            <person name="Anna F."/>
            <person name="Clotilde B."/>
            <person name="Roberto B."/>
            <person name="Veronica D.S."/>
            <person name="Fabio R."/>
            <person name="Monica P."/>
            <person name="Olivier J."/>
            <person name="Enrico T."/>
            <person name="Nicola S."/>
        </authorList>
    </citation>
    <scope>NUCLEOTIDE SEQUENCE [LARGE SCALE GENOMIC DNA]</scope>
    <source>
        <strain evidence="2 3">DSM 44166</strain>
    </source>
</reference>
<name>A0A1X2EGG3_MYCSZ</name>
<feature type="chain" id="PRO_5012575156" description="Secreted protein" evidence="1">
    <location>
        <begin position="27"/>
        <end position="150"/>
    </location>
</feature>
<dbReference type="EMBL" id="LQPW01000096">
    <property type="protein sequence ID" value="ORX01284.1"/>
    <property type="molecule type" value="Genomic_DNA"/>
</dbReference>